<organism evidence="8 9">
    <name type="scientific">Stephania cephalantha</name>
    <dbReference type="NCBI Taxonomy" id="152367"/>
    <lineage>
        <taxon>Eukaryota</taxon>
        <taxon>Viridiplantae</taxon>
        <taxon>Streptophyta</taxon>
        <taxon>Embryophyta</taxon>
        <taxon>Tracheophyta</taxon>
        <taxon>Spermatophyta</taxon>
        <taxon>Magnoliopsida</taxon>
        <taxon>Ranunculales</taxon>
        <taxon>Menispermaceae</taxon>
        <taxon>Menispermoideae</taxon>
        <taxon>Cissampelideae</taxon>
        <taxon>Stephania</taxon>
    </lineage>
</organism>
<dbReference type="SUPFAM" id="SSF103481">
    <property type="entry name" value="Multidrug resistance efflux transporter EmrE"/>
    <property type="match status" value="1"/>
</dbReference>
<evidence type="ECO:0000256" key="6">
    <source>
        <dbReference type="RuleBase" id="RU363077"/>
    </source>
</evidence>
<dbReference type="GO" id="GO:0022857">
    <property type="term" value="F:transmembrane transporter activity"/>
    <property type="evidence" value="ECO:0007669"/>
    <property type="project" value="InterPro"/>
</dbReference>
<dbReference type="Proteomes" id="UP001419268">
    <property type="component" value="Unassembled WGS sequence"/>
</dbReference>
<dbReference type="GO" id="GO:0016020">
    <property type="term" value="C:membrane"/>
    <property type="evidence" value="ECO:0007669"/>
    <property type="project" value="UniProtKB-SubCell"/>
</dbReference>
<name>A0AAP0JX22_9MAGN</name>
<feature type="transmembrane region" description="Helical" evidence="6">
    <location>
        <begin position="275"/>
        <end position="296"/>
    </location>
</feature>
<feature type="transmembrane region" description="Helical" evidence="6">
    <location>
        <begin position="246"/>
        <end position="268"/>
    </location>
</feature>
<feature type="transmembrane region" description="Helical" evidence="6">
    <location>
        <begin position="142"/>
        <end position="160"/>
    </location>
</feature>
<sequence length="339" mass="37273">MVISTLWNGVKTAAPHASMIAVQIITAVYIVLSQVIVVQGISSSVFLFYVFIIATIFMGSLAFIFERKQRPPITKFILCCIFLMALLGVTFLQNMMVACLHFISGTVEAAALNMVLIFTYILSVISRQEKAMLNTLWGKGKLFGTLLSVSGALTLVLWNGPSVIKLSTSIQATSLVYWILGLVMVVAGVFALSLWILLLGPMTRLYSAEFSLTTIMFAFAVLQQALIAAILSHNSSQWKLKWNLELVNIFVGGTLNTGVSNLFTVYCSTVKKGPVFVGSFSPLSLVFTTILETVFLRSNLDLGRIVGAVMILAGLYIFLWSKSKEEETHQLIDAYYSID</sequence>
<dbReference type="InterPro" id="IPR030184">
    <property type="entry name" value="WAT1-related"/>
</dbReference>
<evidence type="ECO:0000256" key="1">
    <source>
        <dbReference type="ARBA" id="ARBA00004141"/>
    </source>
</evidence>
<evidence type="ECO:0000256" key="3">
    <source>
        <dbReference type="ARBA" id="ARBA00022692"/>
    </source>
</evidence>
<keyword evidence="4 6" id="KW-1133">Transmembrane helix</keyword>
<feature type="transmembrane region" description="Helical" evidence="6">
    <location>
        <begin position="102"/>
        <end position="122"/>
    </location>
</feature>
<evidence type="ECO:0000256" key="2">
    <source>
        <dbReference type="ARBA" id="ARBA00007635"/>
    </source>
</evidence>
<protein>
    <recommendedName>
        <fullName evidence="6">WAT1-related protein</fullName>
    </recommendedName>
</protein>
<accession>A0AAP0JX22</accession>
<dbReference type="Pfam" id="PF00892">
    <property type="entry name" value="EamA"/>
    <property type="match status" value="1"/>
</dbReference>
<comment type="caution">
    <text evidence="8">The sequence shown here is derived from an EMBL/GenBank/DDBJ whole genome shotgun (WGS) entry which is preliminary data.</text>
</comment>
<keyword evidence="9" id="KW-1185">Reference proteome</keyword>
<gene>
    <name evidence="8" type="ORF">Scep_010789</name>
</gene>
<feature type="transmembrane region" description="Helical" evidence="6">
    <location>
        <begin position="20"/>
        <end position="40"/>
    </location>
</feature>
<evidence type="ECO:0000256" key="5">
    <source>
        <dbReference type="ARBA" id="ARBA00023136"/>
    </source>
</evidence>
<feature type="transmembrane region" description="Helical" evidence="6">
    <location>
        <begin position="175"/>
        <end position="198"/>
    </location>
</feature>
<dbReference type="AlphaFoldDB" id="A0AAP0JX22"/>
<feature type="transmembrane region" description="Helical" evidence="6">
    <location>
        <begin position="210"/>
        <end position="231"/>
    </location>
</feature>
<proteinExistence type="inferred from homology"/>
<evidence type="ECO:0000313" key="9">
    <source>
        <dbReference type="Proteomes" id="UP001419268"/>
    </source>
</evidence>
<keyword evidence="5 6" id="KW-0472">Membrane</keyword>
<dbReference type="InterPro" id="IPR000620">
    <property type="entry name" value="EamA_dom"/>
</dbReference>
<dbReference type="InterPro" id="IPR037185">
    <property type="entry name" value="EmrE-like"/>
</dbReference>
<feature type="transmembrane region" description="Helical" evidence="6">
    <location>
        <begin position="302"/>
        <end position="320"/>
    </location>
</feature>
<feature type="domain" description="EamA" evidence="7">
    <location>
        <begin position="19"/>
        <end position="152"/>
    </location>
</feature>
<feature type="transmembrane region" description="Helical" evidence="6">
    <location>
        <begin position="76"/>
        <end position="96"/>
    </location>
</feature>
<keyword evidence="3 6" id="KW-0812">Transmembrane</keyword>
<evidence type="ECO:0000313" key="8">
    <source>
        <dbReference type="EMBL" id="KAK9141108.1"/>
    </source>
</evidence>
<comment type="subcellular location">
    <subcellularLocation>
        <location evidence="1 6">Membrane</location>
        <topology evidence="1 6">Multi-pass membrane protein</topology>
    </subcellularLocation>
</comment>
<feature type="transmembrane region" description="Helical" evidence="6">
    <location>
        <begin position="46"/>
        <end position="64"/>
    </location>
</feature>
<reference evidence="8 9" key="1">
    <citation type="submission" date="2024-01" db="EMBL/GenBank/DDBJ databases">
        <title>Genome assemblies of Stephania.</title>
        <authorList>
            <person name="Yang L."/>
        </authorList>
    </citation>
    <scope>NUCLEOTIDE SEQUENCE [LARGE SCALE GENOMIC DNA]</scope>
    <source>
        <strain evidence="8">JXDWG</strain>
        <tissue evidence="8">Leaf</tissue>
    </source>
</reference>
<dbReference type="EMBL" id="JBBNAG010000004">
    <property type="protein sequence ID" value="KAK9141108.1"/>
    <property type="molecule type" value="Genomic_DNA"/>
</dbReference>
<evidence type="ECO:0000259" key="7">
    <source>
        <dbReference type="Pfam" id="PF00892"/>
    </source>
</evidence>
<comment type="similarity">
    <text evidence="2 6">Belongs to the drug/metabolite transporter (DMT) superfamily. Plant drug/metabolite exporter (P-DME) (TC 2.A.7.4) family.</text>
</comment>
<dbReference type="PANTHER" id="PTHR31218">
    <property type="entry name" value="WAT1-RELATED PROTEIN"/>
    <property type="match status" value="1"/>
</dbReference>
<evidence type="ECO:0000256" key="4">
    <source>
        <dbReference type="ARBA" id="ARBA00022989"/>
    </source>
</evidence>